<comment type="function">
    <text evidence="2">Pyridoxal 5'-phosphate (PLP)-binding protein, which is involved in PLP homeostasis.</text>
</comment>
<organism evidence="6 7">
    <name type="scientific">Candidatus Ornithospirochaeta stercoripullorum</name>
    <dbReference type="NCBI Taxonomy" id="2840899"/>
    <lineage>
        <taxon>Bacteria</taxon>
        <taxon>Pseudomonadati</taxon>
        <taxon>Spirochaetota</taxon>
        <taxon>Spirochaetia</taxon>
        <taxon>Spirochaetales</taxon>
        <taxon>Spirochaetaceae</taxon>
        <taxon>Spirochaetaceae incertae sedis</taxon>
        <taxon>Candidatus Ornithospirochaeta</taxon>
    </lineage>
</organism>
<reference evidence="6" key="1">
    <citation type="submission" date="2020-10" db="EMBL/GenBank/DDBJ databases">
        <authorList>
            <person name="Gilroy R."/>
        </authorList>
    </citation>
    <scope>NUCLEOTIDE SEQUENCE</scope>
    <source>
        <strain evidence="6">7293</strain>
    </source>
</reference>
<evidence type="ECO:0000313" key="6">
    <source>
        <dbReference type="EMBL" id="MBO8436674.1"/>
    </source>
</evidence>
<reference evidence="6" key="2">
    <citation type="journal article" date="2021" name="PeerJ">
        <title>Extensive microbial diversity within the chicken gut microbiome revealed by metagenomics and culture.</title>
        <authorList>
            <person name="Gilroy R."/>
            <person name="Ravi A."/>
            <person name="Getino M."/>
            <person name="Pursley I."/>
            <person name="Horton D.L."/>
            <person name="Alikhan N.F."/>
            <person name="Baker D."/>
            <person name="Gharbi K."/>
            <person name="Hall N."/>
            <person name="Watson M."/>
            <person name="Adriaenssens E.M."/>
            <person name="Foster-Nyarko E."/>
            <person name="Jarju S."/>
            <person name="Secka A."/>
            <person name="Antonio M."/>
            <person name="Oren A."/>
            <person name="Chaudhuri R.R."/>
            <person name="La Ragione R."/>
            <person name="Hildebrand F."/>
            <person name="Pallen M.J."/>
        </authorList>
    </citation>
    <scope>NUCLEOTIDE SEQUENCE</scope>
    <source>
        <strain evidence="6">7293</strain>
    </source>
</reference>
<dbReference type="FunFam" id="3.20.20.10:FF:000018">
    <property type="entry name" value="Pyridoxal phosphate homeostasis protein"/>
    <property type="match status" value="1"/>
</dbReference>
<dbReference type="EMBL" id="JADIMT010000079">
    <property type="protein sequence ID" value="MBO8436674.1"/>
    <property type="molecule type" value="Genomic_DNA"/>
</dbReference>
<dbReference type="PANTHER" id="PTHR10146:SF14">
    <property type="entry name" value="PYRIDOXAL PHOSPHATE HOMEOSTASIS PROTEIN"/>
    <property type="match status" value="1"/>
</dbReference>
<dbReference type="CDD" id="cd00635">
    <property type="entry name" value="PLPDE_III_YBL036c_like"/>
    <property type="match status" value="1"/>
</dbReference>
<evidence type="ECO:0000256" key="1">
    <source>
        <dbReference type="ARBA" id="ARBA00022898"/>
    </source>
</evidence>
<dbReference type="InterPro" id="IPR011078">
    <property type="entry name" value="PyrdxlP_homeostasis"/>
</dbReference>
<evidence type="ECO:0000259" key="5">
    <source>
        <dbReference type="Pfam" id="PF01168"/>
    </source>
</evidence>
<dbReference type="PIRSF" id="PIRSF004848">
    <property type="entry name" value="YBL036c_PLPDEIII"/>
    <property type="match status" value="1"/>
</dbReference>
<sequence>MSEYRKVWDEVKSCAGERNVTLVAVSKFHPYEAVMDAYSQGARIFGENRVQEMRTKFPPRSERPDGMKVYLIGQLQRNKVKKAVEWVDRIESVDSIQLLDKIEAECNALSVKMDILLEFNSAGEEQKSGFRSEDELIEAALHSLDCPHVNLLGIMTIGPLGGNDEKNRKAFQRTLDLYYTLKQRMPQISVLSMGMSQDWRTALEYGSDEVRIGTAIFGERA</sequence>
<comment type="cofactor">
    <cofactor evidence="3">
        <name>pyridoxal 5'-phosphate</name>
        <dbReference type="ChEBI" id="CHEBI:597326"/>
    </cofactor>
</comment>
<dbReference type="Pfam" id="PF01168">
    <property type="entry name" value="Ala_racemase_N"/>
    <property type="match status" value="1"/>
</dbReference>
<comment type="similarity">
    <text evidence="2 4">Belongs to the pyridoxal phosphate-binding protein YggS/PROSC family.</text>
</comment>
<proteinExistence type="inferred from homology"/>
<comment type="caution">
    <text evidence="6">The sequence shown here is derived from an EMBL/GenBank/DDBJ whole genome shotgun (WGS) entry which is preliminary data.</text>
</comment>
<dbReference type="Proteomes" id="UP000823615">
    <property type="component" value="Unassembled WGS sequence"/>
</dbReference>
<evidence type="ECO:0000313" key="7">
    <source>
        <dbReference type="Proteomes" id="UP000823615"/>
    </source>
</evidence>
<gene>
    <name evidence="6" type="ORF">IAA97_06820</name>
</gene>
<dbReference type="Gene3D" id="3.20.20.10">
    <property type="entry name" value="Alanine racemase"/>
    <property type="match status" value="1"/>
</dbReference>
<dbReference type="PANTHER" id="PTHR10146">
    <property type="entry name" value="PROLINE SYNTHETASE CO-TRANSCRIBED BACTERIAL HOMOLOG PROTEIN"/>
    <property type="match status" value="1"/>
</dbReference>
<dbReference type="HAMAP" id="MF_02087">
    <property type="entry name" value="PLP_homeostasis"/>
    <property type="match status" value="1"/>
</dbReference>
<evidence type="ECO:0000256" key="3">
    <source>
        <dbReference type="PIRSR" id="PIRSR004848-1"/>
    </source>
</evidence>
<name>A0A9D9DZ45_9SPIO</name>
<feature type="domain" description="Alanine racemase N-terminal" evidence="5">
    <location>
        <begin position="8"/>
        <end position="220"/>
    </location>
</feature>
<feature type="modified residue" description="N6-(pyridoxal phosphate)lysine" evidence="2 3">
    <location>
        <position position="27"/>
    </location>
</feature>
<dbReference type="SUPFAM" id="SSF51419">
    <property type="entry name" value="PLP-binding barrel"/>
    <property type="match status" value="1"/>
</dbReference>
<accession>A0A9D9DZ45</accession>
<dbReference type="AlphaFoldDB" id="A0A9D9DZ45"/>
<evidence type="ECO:0000256" key="4">
    <source>
        <dbReference type="RuleBase" id="RU004514"/>
    </source>
</evidence>
<dbReference type="NCBIfam" id="TIGR00044">
    <property type="entry name" value="YggS family pyridoxal phosphate-dependent enzyme"/>
    <property type="match status" value="1"/>
</dbReference>
<dbReference type="GO" id="GO:0030170">
    <property type="term" value="F:pyridoxal phosphate binding"/>
    <property type="evidence" value="ECO:0007669"/>
    <property type="project" value="UniProtKB-UniRule"/>
</dbReference>
<protein>
    <recommendedName>
        <fullName evidence="2">Pyridoxal phosphate homeostasis protein</fullName>
        <shortName evidence="2">PLP homeostasis protein</shortName>
    </recommendedName>
</protein>
<dbReference type="InterPro" id="IPR029066">
    <property type="entry name" value="PLP-binding_barrel"/>
</dbReference>
<dbReference type="InterPro" id="IPR001608">
    <property type="entry name" value="Ala_racemase_N"/>
</dbReference>
<evidence type="ECO:0000256" key="2">
    <source>
        <dbReference type="HAMAP-Rule" id="MF_02087"/>
    </source>
</evidence>
<keyword evidence="1 2" id="KW-0663">Pyridoxal phosphate</keyword>